<keyword evidence="2" id="KW-0328">Glycosyltransferase</keyword>
<evidence type="ECO:0000256" key="3">
    <source>
        <dbReference type="ARBA" id="ARBA00022679"/>
    </source>
</evidence>
<dbReference type="InterPro" id="IPR050271">
    <property type="entry name" value="UDP-glycosyltransferase"/>
</dbReference>
<gene>
    <name evidence="5" type="primary">LOC113799704</name>
</gene>
<dbReference type="PANTHER" id="PTHR48043">
    <property type="entry name" value="EG:EG0003.4 PROTEIN-RELATED"/>
    <property type="match status" value="1"/>
</dbReference>
<dbReference type="PANTHER" id="PTHR48043:SF145">
    <property type="entry name" value="FI06409P-RELATED"/>
    <property type="match status" value="1"/>
</dbReference>
<dbReference type="SUPFAM" id="SSF53756">
    <property type="entry name" value="UDP-Glycosyltransferase/glycogen phosphorylase"/>
    <property type="match status" value="1"/>
</dbReference>
<evidence type="ECO:0000313" key="5">
    <source>
        <dbReference type="RefSeq" id="XP_027206194.1"/>
    </source>
</evidence>
<dbReference type="KEGG" id="dpte:113799704"/>
<dbReference type="InParanoid" id="A0A6P6YMF4"/>
<dbReference type="CDD" id="cd03784">
    <property type="entry name" value="GT1_Gtf-like"/>
    <property type="match status" value="1"/>
</dbReference>
<evidence type="ECO:0000313" key="4">
    <source>
        <dbReference type="Proteomes" id="UP000515146"/>
    </source>
</evidence>
<dbReference type="OrthoDB" id="6497089at2759"/>
<evidence type="ECO:0000256" key="1">
    <source>
        <dbReference type="ARBA" id="ARBA00009995"/>
    </source>
</evidence>
<dbReference type="OMA" id="PANDQYQ"/>
<dbReference type="Proteomes" id="UP000515146">
    <property type="component" value="Unplaced"/>
</dbReference>
<protein>
    <submittedName>
        <fullName evidence="5">Uncharacterized protein LOC113799704</fullName>
    </submittedName>
</protein>
<sequence length="457" mass="52218">MVNDQRLKIFFIAVDGVGHVNACVGLAQPLKKRGHDVIFLTNDFFAGTYEKYGFKEIVLKSAKVKEIMEKKGNEKSDEHPSKAMSSVWNKLRENGTLSGKPSIEKIKNFKPDSGNEIINMMFEGVKDQHPQLIEIIEKEKPDLFIMDQIVLPPCILYGKIPWAFLCSPCPRMLYETPDLPPLTSGYPSDDRTGWKEFEAKMEEAFTQGFLYGQNLINKEFGYPEVTREEFKFKSPYINIYGYPEELDYSDTVPLPDNHIRVDAFCREAAENFELPEEFKAKIKPGDKLIYLSMGSIGCFDIDLMKKLVNELSKSPHKFIVSMGPANDQYQLADNMWGKAFLPQTKVIPLVDMVITHGGNNTVTETFSFGKPMIVMPLFGDQYDNAQRILEKGYGSRMNPYYFKDGELNKMIDDIFSNEQIQQRCRKAGERIARANSKEKACEKIESIMAKLKISMNK</sequence>
<keyword evidence="3" id="KW-0808">Transferase</keyword>
<reference evidence="5" key="1">
    <citation type="submission" date="2025-08" db="UniProtKB">
        <authorList>
            <consortium name="RefSeq"/>
        </authorList>
    </citation>
    <scope>IDENTIFICATION</scope>
    <source>
        <strain evidence="5">Airmid</strain>
    </source>
</reference>
<dbReference type="RefSeq" id="XP_027206194.1">
    <property type="nucleotide sequence ID" value="XM_027350393.1"/>
</dbReference>
<dbReference type="AlphaFoldDB" id="A0A6P6YMF4"/>
<name>A0A6P6YMF4_DERPT</name>
<dbReference type="InterPro" id="IPR002213">
    <property type="entry name" value="UDP_glucos_trans"/>
</dbReference>
<dbReference type="FunCoup" id="A0A6P6YMF4">
    <property type="interactions" value="289"/>
</dbReference>
<dbReference type="GO" id="GO:0008194">
    <property type="term" value="F:UDP-glycosyltransferase activity"/>
    <property type="evidence" value="ECO:0007669"/>
    <property type="project" value="InterPro"/>
</dbReference>
<accession>A0A6P6YMF4</accession>
<dbReference type="Gene3D" id="3.40.50.2000">
    <property type="entry name" value="Glycogen Phosphorylase B"/>
    <property type="match status" value="2"/>
</dbReference>
<organism evidence="4 5">
    <name type="scientific">Dermatophagoides pteronyssinus</name>
    <name type="common">European house dust mite</name>
    <dbReference type="NCBI Taxonomy" id="6956"/>
    <lineage>
        <taxon>Eukaryota</taxon>
        <taxon>Metazoa</taxon>
        <taxon>Ecdysozoa</taxon>
        <taxon>Arthropoda</taxon>
        <taxon>Chelicerata</taxon>
        <taxon>Arachnida</taxon>
        <taxon>Acari</taxon>
        <taxon>Acariformes</taxon>
        <taxon>Sarcoptiformes</taxon>
        <taxon>Astigmata</taxon>
        <taxon>Psoroptidia</taxon>
        <taxon>Analgoidea</taxon>
        <taxon>Pyroglyphidae</taxon>
        <taxon>Dermatophagoidinae</taxon>
        <taxon>Dermatophagoides</taxon>
    </lineage>
</organism>
<keyword evidence="4" id="KW-1185">Reference proteome</keyword>
<evidence type="ECO:0000256" key="2">
    <source>
        <dbReference type="ARBA" id="ARBA00022676"/>
    </source>
</evidence>
<comment type="similarity">
    <text evidence="1">Belongs to the UDP-glycosyltransferase family.</text>
</comment>
<proteinExistence type="inferred from homology"/>
<dbReference type="Pfam" id="PF00201">
    <property type="entry name" value="UDPGT"/>
    <property type="match status" value="1"/>
</dbReference>